<keyword evidence="2" id="KW-1185">Reference proteome</keyword>
<name>A0ABY6FB41_9PSED</name>
<dbReference type="RefSeq" id="WP_263268128.1">
    <property type="nucleotide sequence ID" value="NZ_CP081201.1"/>
</dbReference>
<reference evidence="1" key="1">
    <citation type="submission" date="2021-08" db="EMBL/GenBank/DDBJ databases">
        <title>Complete genome sequence of Pseudomonas phytophila.</title>
        <authorList>
            <person name="Weir B.S."/>
            <person name="Templeton M.D."/>
            <person name="Arshed S."/>
            <person name="Andersen M.T."/>
            <person name="Jayaraman J."/>
        </authorList>
    </citation>
    <scope>NUCLEOTIDE SEQUENCE</scope>
    <source>
        <strain evidence="1">ICMP 23753</strain>
    </source>
</reference>
<gene>
    <name evidence="1" type="ORF">K3169_22640</name>
</gene>
<organism evidence="1 2">
    <name type="scientific">Pseudomonas phytophila</name>
    <dbReference type="NCBI Taxonomy" id="2867264"/>
    <lineage>
        <taxon>Bacteria</taxon>
        <taxon>Pseudomonadati</taxon>
        <taxon>Pseudomonadota</taxon>
        <taxon>Gammaproteobacteria</taxon>
        <taxon>Pseudomonadales</taxon>
        <taxon>Pseudomonadaceae</taxon>
        <taxon>Pseudomonas</taxon>
    </lineage>
</organism>
<evidence type="ECO:0000313" key="1">
    <source>
        <dbReference type="EMBL" id="UXZ95110.1"/>
    </source>
</evidence>
<proteinExistence type="predicted"/>
<sequence>MKPPIDDNEDQPKPIIAIIIFPMAFPMKHMTVPARPNTHIRKKSPLPKPLMGPPAASGFKKITEPMIVIANAENINIPQKNSQRIREARSLLFMKVLLPPGALYYSAAEASGSSFFKSEK</sequence>
<dbReference type="Proteomes" id="UP001063228">
    <property type="component" value="Chromosome"/>
</dbReference>
<accession>A0ABY6FB41</accession>
<dbReference type="EMBL" id="CP081201">
    <property type="protein sequence ID" value="UXZ95110.1"/>
    <property type="molecule type" value="Genomic_DNA"/>
</dbReference>
<protein>
    <submittedName>
        <fullName evidence="1">Uncharacterized protein</fullName>
    </submittedName>
</protein>
<evidence type="ECO:0000313" key="2">
    <source>
        <dbReference type="Proteomes" id="UP001063228"/>
    </source>
</evidence>